<comment type="caution">
    <text evidence="2">The sequence shown here is derived from an EMBL/GenBank/DDBJ whole genome shotgun (WGS) entry which is preliminary data.</text>
</comment>
<dbReference type="Proteomes" id="UP001500954">
    <property type="component" value="Unassembled WGS sequence"/>
</dbReference>
<evidence type="ECO:0000256" key="1">
    <source>
        <dbReference type="SAM" id="Phobius"/>
    </source>
</evidence>
<gene>
    <name evidence="2" type="ORF">GCM10022395_04490</name>
</gene>
<name>A0ABP6WTT2_9FLAO</name>
<proteinExistence type="predicted"/>
<reference evidence="3" key="1">
    <citation type="journal article" date="2019" name="Int. J. Syst. Evol. Microbiol.">
        <title>The Global Catalogue of Microorganisms (GCM) 10K type strain sequencing project: providing services to taxonomists for standard genome sequencing and annotation.</title>
        <authorList>
            <consortium name="The Broad Institute Genomics Platform"/>
            <consortium name="The Broad Institute Genome Sequencing Center for Infectious Disease"/>
            <person name="Wu L."/>
            <person name="Ma J."/>
        </authorList>
    </citation>
    <scope>NUCLEOTIDE SEQUENCE [LARGE SCALE GENOMIC DNA]</scope>
    <source>
        <strain evidence="3">JCM 17111</strain>
    </source>
</reference>
<keyword evidence="1" id="KW-0812">Transmembrane</keyword>
<dbReference type="RefSeq" id="WP_345004144.1">
    <property type="nucleotide sequence ID" value="NZ_BAABCY010000016.1"/>
</dbReference>
<evidence type="ECO:0000313" key="2">
    <source>
        <dbReference type="EMBL" id="GAA3556265.1"/>
    </source>
</evidence>
<keyword evidence="1" id="KW-0472">Membrane</keyword>
<keyword evidence="1" id="KW-1133">Transmembrane helix</keyword>
<keyword evidence="3" id="KW-1185">Reference proteome</keyword>
<organism evidence="2 3">
    <name type="scientific">Snuella lapsa</name>
    <dbReference type="NCBI Taxonomy" id="870481"/>
    <lineage>
        <taxon>Bacteria</taxon>
        <taxon>Pseudomonadati</taxon>
        <taxon>Bacteroidota</taxon>
        <taxon>Flavobacteriia</taxon>
        <taxon>Flavobacteriales</taxon>
        <taxon>Flavobacteriaceae</taxon>
        <taxon>Snuella</taxon>
    </lineage>
</organism>
<evidence type="ECO:0008006" key="4">
    <source>
        <dbReference type="Google" id="ProtNLM"/>
    </source>
</evidence>
<feature type="transmembrane region" description="Helical" evidence="1">
    <location>
        <begin position="66"/>
        <end position="87"/>
    </location>
</feature>
<dbReference type="EMBL" id="BAABCY010000016">
    <property type="protein sequence ID" value="GAA3556265.1"/>
    <property type="molecule type" value="Genomic_DNA"/>
</dbReference>
<sequence>MNFYEHCNICINSKTNLQDGITCGLTTQKPSFDETCPDIRFNKEFEKKLGLIHIEIERLKKRKRLIYIKSCFFMVLGCGLMFGANSLMEITHKPSVYEFKIKLAIIVIGFALSSFGYKTLHQFIKKTKNFKEKKNKIDLLLNKYLIKYSCNIDFGKKYHGNQEITFELKSENHLLKNSKITYEIKDYLDYVF</sequence>
<accession>A0ABP6WTT2</accession>
<protein>
    <recommendedName>
        <fullName evidence="4">SMODS and SLOG-associating 2TM effector domain-containing protein</fullName>
    </recommendedName>
</protein>
<evidence type="ECO:0000313" key="3">
    <source>
        <dbReference type="Proteomes" id="UP001500954"/>
    </source>
</evidence>
<feature type="transmembrane region" description="Helical" evidence="1">
    <location>
        <begin position="99"/>
        <end position="117"/>
    </location>
</feature>